<dbReference type="PANTHER" id="PTHR47320:SF1">
    <property type="entry name" value="BIFUNCTIONAL URIDYLYLTRANSFERASE_URIDYLYL-REMOVING ENZYME"/>
    <property type="match status" value="1"/>
</dbReference>
<comment type="cofactor">
    <cofactor evidence="7">
        <name>Mg(2+)</name>
        <dbReference type="ChEBI" id="CHEBI:18420"/>
    </cofactor>
</comment>
<comment type="caution">
    <text evidence="11">The sequence shown here is derived from an EMBL/GenBank/DDBJ whole genome shotgun (WGS) entry which is preliminary data.</text>
</comment>
<dbReference type="EC" id="3.1.4.-" evidence="7"/>
<accession>A0A4R5EX41</accession>
<dbReference type="Gene3D" id="3.30.460.10">
    <property type="entry name" value="Beta Polymerase, domain 2"/>
    <property type="match status" value="1"/>
</dbReference>
<dbReference type="InterPro" id="IPR002934">
    <property type="entry name" value="Polymerase_NTP_transf_dom"/>
</dbReference>
<comment type="catalytic activity">
    <reaction evidence="7">
        <text>[protein-PII]-L-tyrosine + UTP = [protein-PII]-uridylyl-L-tyrosine + diphosphate</text>
        <dbReference type="Rhea" id="RHEA:13673"/>
        <dbReference type="Rhea" id="RHEA-COMP:12147"/>
        <dbReference type="Rhea" id="RHEA-COMP:12148"/>
        <dbReference type="ChEBI" id="CHEBI:33019"/>
        <dbReference type="ChEBI" id="CHEBI:46398"/>
        <dbReference type="ChEBI" id="CHEBI:46858"/>
        <dbReference type="ChEBI" id="CHEBI:90602"/>
        <dbReference type="EC" id="2.7.7.59"/>
    </reaction>
</comment>
<keyword evidence="1 7" id="KW-0808">Transferase</keyword>
<feature type="region of interest" description="Disordered" evidence="8">
    <location>
        <begin position="1"/>
        <end position="27"/>
    </location>
</feature>
<dbReference type="Pfam" id="PF24931">
    <property type="entry name" value="ACT_ACR9_3rd"/>
    <property type="match status" value="1"/>
</dbReference>
<dbReference type="RefSeq" id="WP_132827852.1">
    <property type="nucleotide sequence ID" value="NZ_SMFP01000003.1"/>
</dbReference>
<dbReference type="OrthoDB" id="9758038at2"/>
<proteinExistence type="inferred from homology"/>
<evidence type="ECO:0000256" key="6">
    <source>
        <dbReference type="ARBA" id="ARBA00023268"/>
    </source>
</evidence>
<keyword evidence="4 7" id="KW-0378">Hydrolase</keyword>
<dbReference type="InterPro" id="IPR013546">
    <property type="entry name" value="PII_UdlTrfase/GS_AdlTrfase"/>
</dbReference>
<keyword evidence="3" id="KW-0677">Repeat</keyword>
<organism evidence="11 12">
    <name type="scientific">Antarcticimicrobium sediminis</name>
    <dbReference type="NCBI Taxonomy" id="2546227"/>
    <lineage>
        <taxon>Bacteria</taxon>
        <taxon>Pseudomonadati</taxon>
        <taxon>Pseudomonadota</taxon>
        <taxon>Alphaproteobacteria</taxon>
        <taxon>Rhodobacterales</taxon>
        <taxon>Paracoccaceae</taxon>
        <taxon>Antarcticimicrobium</taxon>
    </lineage>
</organism>
<dbReference type="CDD" id="cd05401">
    <property type="entry name" value="NT_GlnE_GlnD_like"/>
    <property type="match status" value="1"/>
</dbReference>
<evidence type="ECO:0000256" key="3">
    <source>
        <dbReference type="ARBA" id="ARBA00022737"/>
    </source>
</evidence>
<keyword evidence="12" id="KW-1185">Reference proteome</keyword>
<evidence type="ECO:0000256" key="1">
    <source>
        <dbReference type="ARBA" id="ARBA00022679"/>
    </source>
</evidence>
<dbReference type="CDD" id="cd04899">
    <property type="entry name" value="ACT_ACR-UUR-like_2"/>
    <property type="match status" value="1"/>
</dbReference>
<dbReference type="InterPro" id="IPR003607">
    <property type="entry name" value="HD/PDEase_dom"/>
</dbReference>
<comment type="domain">
    <text evidence="7">Has four distinct domains: an N-terminal nucleotidyltransferase (NT) domain responsible for UTase activity, a central HD domain that encodes UR activity, and two C-terminal ACT domains that seem to have a role in glutamine sensing.</text>
</comment>
<dbReference type="EMBL" id="SMFP01000003">
    <property type="protein sequence ID" value="TDE39598.1"/>
    <property type="molecule type" value="Genomic_DNA"/>
</dbReference>
<evidence type="ECO:0000256" key="2">
    <source>
        <dbReference type="ARBA" id="ARBA00022695"/>
    </source>
</evidence>
<dbReference type="Pfam" id="PF01966">
    <property type="entry name" value="HD"/>
    <property type="match status" value="1"/>
</dbReference>
<feature type="compositionally biased region" description="Low complexity" evidence="8">
    <location>
        <begin position="7"/>
        <end position="21"/>
    </location>
</feature>
<sequence>MTLPRQASPAPDSDPAPGAASRQAGALPAPSGPLICDENVIFDAVSVRVQIDAAASATTDPAKMRAETVRILRTAQEEGRAAIAAAFEEQPFAARPLTRSYTYLTDGLVTSALHLATAHLHPLPNPTTAEQIAVIAVGGYGRGEMAPFSDVDLLFLTPSKITAWAESVIESMLYTLWDIKLKVGHASRTIRDCIRLGHEDFTIRTALLEHRFLAGHGPLAKELNTRLKSELFSDGARAFIEAKLSEREARHRKQGERYVVEPNVKEGKGGLRDLQSLYWIAKYIHGVQNTAELVPLGVFHPDEFDRFVEAEDFLWAVRSHMHLITGRPTEQLTFDLQVEVAERMGYRDRAGRRGVEVFMQRYFREATAVGDLTRIFLTKLEAVHLKNEPLLERIFRRRPRVRAGYQVINNRLAVSDPEAFLADKVNLLRLFEEGLRTGMLIHPDAMRLVTANLHLIDDEMRADKEARRIFLDLLLKHGNPERALRRMNELGVLAAFLPEFEPIVAMMQFNMYHSYTVDEHIIQCIAQLAKIERNELTESLPIASNILEQGVNRRVLYVALLLHDIAKGRPEDHSILGAKIARDVAPRLGLSKSETETVSWLVRYHLLMSDMAQKRDIADPRTVRDFAKAVKTVKQLDLLTVVTVCDIRGVGPNVWNNWKAALIRALYRQTRRALETGMEDLTRENRGAEAKKALRDALPDWPKSVLKTETARHYPPYWQGLHLTAHVDFAEMLRELEQKGDPSEILIRLHPDEDRDATRACFVMVDHPGIFARIAGAQALVGANVVDARSYTTKDGYVTDAFWIQDSDGHPFEADRLPRLTQMIRKTLRGEVMAGEALKSRDRIRKREKAFNVPTHITFDNDGSEIYTIIEVDTRDRPGLLYDLARAMAAANVYIANAVIATYGEQVVDSFYVKDMFGLKYHSKAKQKSLEAKLRKAITEGAERAET</sequence>
<dbReference type="Pfam" id="PF08335">
    <property type="entry name" value="GlnD_UR_UTase"/>
    <property type="match status" value="1"/>
</dbReference>
<dbReference type="SUPFAM" id="SSF81891">
    <property type="entry name" value="Poly A polymerase C-terminal region-like"/>
    <property type="match status" value="1"/>
</dbReference>
<feature type="region of interest" description="Uridylyltransferase" evidence="7">
    <location>
        <begin position="1"/>
        <end position="399"/>
    </location>
</feature>
<dbReference type="HAMAP" id="MF_00277">
    <property type="entry name" value="PII_uridylyl_transf"/>
    <property type="match status" value="1"/>
</dbReference>
<dbReference type="NCBIfam" id="TIGR01693">
    <property type="entry name" value="UTase_glnD"/>
    <property type="match status" value="1"/>
</dbReference>
<feature type="domain" description="ACT" evidence="9">
    <location>
        <begin position="869"/>
        <end position="947"/>
    </location>
</feature>
<evidence type="ECO:0000256" key="7">
    <source>
        <dbReference type="HAMAP-Rule" id="MF_00277"/>
    </source>
</evidence>
<dbReference type="SUPFAM" id="SSF81593">
    <property type="entry name" value="Nucleotidyltransferase substrate binding subunit/domain"/>
    <property type="match status" value="1"/>
</dbReference>
<keyword evidence="2 7" id="KW-0548">Nucleotidyltransferase</keyword>
<dbReference type="GO" id="GO:0008773">
    <property type="term" value="F:[protein-PII] uridylyltransferase activity"/>
    <property type="evidence" value="ECO:0007669"/>
    <property type="project" value="UniProtKB-UniRule"/>
</dbReference>
<dbReference type="InterPro" id="IPR002912">
    <property type="entry name" value="ACT_dom"/>
</dbReference>
<dbReference type="InterPro" id="IPR010043">
    <property type="entry name" value="UTase/UR"/>
</dbReference>
<feature type="region of interest" description="Uridylyl-removing" evidence="7">
    <location>
        <begin position="400"/>
        <end position="758"/>
    </location>
</feature>
<dbReference type="EC" id="2.7.7.59" evidence="7"/>
<comment type="catalytic activity">
    <reaction evidence="7">
        <text>[protein-PII]-uridylyl-L-tyrosine + H2O = [protein-PII]-L-tyrosine + UMP + H(+)</text>
        <dbReference type="Rhea" id="RHEA:48600"/>
        <dbReference type="Rhea" id="RHEA-COMP:12147"/>
        <dbReference type="Rhea" id="RHEA-COMP:12148"/>
        <dbReference type="ChEBI" id="CHEBI:15377"/>
        <dbReference type="ChEBI" id="CHEBI:15378"/>
        <dbReference type="ChEBI" id="CHEBI:46858"/>
        <dbReference type="ChEBI" id="CHEBI:57865"/>
        <dbReference type="ChEBI" id="CHEBI:90602"/>
    </reaction>
</comment>
<comment type="activity regulation">
    <text evidence="7">Uridylyltransferase (UTase) activity is inhibited by glutamine, while glutamine activates uridylyl-removing (UR) activity.</text>
</comment>
<dbReference type="GO" id="GO:0008081">
    <property type="term" value="F:phosphoric diester hydrolase activity"/>
    <property type="evidence" value="ECO:0007669"/>
    <property type="project" value="UniProtKB-UniRule"/>
</dbReference>
<dbReference type="InterPro" id="IPR045865">
    <property type="entry name" value="ACT-like_dom_sf"/>
</dbReference>
<evidence type="ECO:0000313" key="12">
    <source>
        <dbReference type="Proteomes" id="UP000294662"/>
    </source>
</evidence>
<name>A0A4R5EX41_9RHOB</name>
<feature type="domain" description="ACT" evidence="9">
    <location>
        <begin position="759"/>
        <end position="845"/>
    </location>
</feature>
<dbReference type="GO" id="GO:0006808">
    <property type="term" value="P:regulation of nitrogen utilization"/>
    <property type="evidence" value="ECO:0007669"/>
    <property type="project" value="UniProtKB-UniRule"/>
</dbReference>
<dbReference type="InterPro" id="IPR006674">
    <property type="entry name" value="HD_domain"/>
</dbReference>
<feature type="domain" description="HD" evidence="10">
    <location>
        <begin position="517"/>
        <end position="639"/>
    </location>
</feature>
<evidence type="ECO:0000256" key="4">
    <source>
        <dbReference type="ARBA" id="ARBA00022801"/>
    </source>
</evidence>
<dbReference type="Pfam" id="PF01909">
    <property type="entry name" value="NTP_transf_2"/>
    <property type="match status" value="1"/>
</dbReference>
<dbReference type="Gene3D" id="1.10.3090.10">
    <property type="entry name" value="cca-adding enzyme, domain 2"/>
    <property type="match status" value="1"/>
</dbReference>
<evidence type="ECO:0000256" key="8">
    <source>
        <dbReference type="SAM" id="MobiDB-lite"/>
    </source>
</evidence>
<gene>
    <name evidence="7" type="primary">glnD</name>
    <name evidence="11" type="ORF">E1B25_05980</name>
</gene>
<dbReference type="CDD" id="cd04900">
    <property type="entry name" value="ACT_UUR-like_1"/>
    <property type="match status" value="1"/>
</dbReference>
<reference evidence="11 12" key="1">
    <citation type="submission" date="2019-03" db="EMBL/GenBank/DDBJ databases">
        <authorList>
            <person name="Zhang S."/>
        </authorList>
    </citation>
    <scope>NUCLEOTIDE SEQUENCE [LARGE SCALE GENOMIC DNA]</scope>
    <source>
        <strain evidence="11 12">S4J41</strain>
    </source>
</reference>
<dbReference type="SUPFAM" id="SSF55021">
    <property type="entry name" value="ACT-like"/>
    <property type="match status" value="2"/>
</dbReference>
<dbReference type="AlphaFoldDB" id="A0A4R5EX41"/>
<dbReference type="Proteomes" id="UP000294662">
    <property type="component" value="Unassembled WGS sequence"/>
</dbReference>
<keyword evidence="6 7" id="KW-0511">Multifunctional enzyme</keyword>
<dbReference type="InterPro" id="IPR043519">
    <property type="entry name" value="NT_sf"/>
</dbReference>
<dbReference type="NCBIfam" id="NF003467">
    <property type="entry name" value="PRK05092.1"/>
    <property type="match status" value="1"/>
</dbReference>
<dbReference type="SUPFAM" id="SSF81301">
    <property type="entry name" value="Nucleotidyltransferase"/>
    <property type="match status" value="1"/>
</dbReference>
<evidence type="ECO:0000313" key="11">
    <source>
        <dbReference type="EMBL" id="TDE39598.1"/>
    </source>
</evidence>
<protein>
    <recommendedName>
        <fullName evidence="7">Bifunctional uridylyltransferase/uridylyl-removing enzyme</fullName>
        <shortName evidence="7">UTase/UR</shortName>
    </recommendedName>
    <alternativeName>
        <fullName evidence="7">Bifunctional [protein-PII] modification enzyme</fullName>
    </alternativeName>
    <alternativeName>
        <fullName evidence="7">Bifunctional nitrogen sensor protein</fullName>
    </alternativeName>
    <domain>
        <recommendedName>
            <fullName evidence="7">[Protein-PII] uridylyltransferase</fullName>
            <shortName evidence="7">PII uridylyltransferase</shortName>
            <shortName evidence="7">UTase</shortName>
            <ecNumber evidence="7">2.7.7.59</ecNumber>
        </recommendedName>
    </domain>
    <domain>
        <recommendedName>
            <fullName evidence="7">[Protein-PII]-UMP uridylyl-removing enzyme</fullName>
            <shortName evidence="7">UR</shortName>
            <ecNumber evidence="7">3.1.4.-</ecNumber>
        </recommendedName>
    </domain>
</protein>
<comment type="similarity">
    <text evidence="7">Belongs to the GlnD family.</text>
</comment>
<comment type="function">
    <text evidence="7">Modifies, by uridylylation and deuridylylation, the PII regulatory proteins (GlnB and homologs), in response to the nitrogen status of the cell that GlnD senses through the glutamine level. Under low glutamine levels, catalyzes the conversion of the PII proteins and UTP to PII-UMP and PPi, while under higher glutamine levels, GlnD hydrolyzes PII-UMP to PII and UMP (deuridylylation). Thus, controls uridylylation state and activity of the PII proteins, and plays an important role in the regulation of nitrogen metabolism.</text>
</comment>
<evidence type="ECO:0000256" key="5">
    <source>
        <dbReference type="ARBA" id="ARBA00022842"/>
    </source>
</evidence>
<dbReference type="CDD" id="cd00077">
    <property type="entry name" value="HDc"/>
    <property type="match status" value="1"/>
</dbReference>
<dbReference type="SMART" id="SM00471">
    <property type="entry name" value="HDc"/>
    <property type="match status" value="1"/>
</dbReference>
<dbReference type="PANTHER" id="PTHR47320">
    <property type="entry name" value="BIFUNCTIONAL URIDYLYLTRANSFERASE/URIDYLYL-REMOVING ENZYME"/>
    <property type="match status" value="1"/>
</dbReference>
<evidence type="ECO:0000259" key="10">
    <source>
        <dbReference type="PROSITE" id="PS51831"/>
    </source>
</evidence>
<dbReference type="PIRSF" id="PIRSF006288">
    <property type="entry name" value="PII_uridyltransf"/>
    <property type="match status" value="1"/>
</dbReference>
<evidence type="ECO:0000259" key="9">
    <source>
        <dbReference type="PROSITE" id="PS51671"/>
    </source>
</evidence>
<keyword evidence="5 7" id="KW-0460">Magnesium</keyword>
<dbReference type="PROSITE" id="PS51671">
    <property type="entry name" value="ACT"/>
    <property type="match status" value="2"/>
</dbReference>
<dbReference type="PROSITE" id="PS51831">
    <property type="entry name" value="HD"/>
    <property type="match status" value="1"/>
</dbReference>